<proteinExistence type="predicted"/>
<dbReference type="EMBL" id="KF577590">
    <property type="protein sequence ID" value="AGY35414.1"/>
    <property type="molecule type" value="Genomic_DNA"/>
</dbReference>
<dbReference type="AlphaFoldDB" id="U5NZE2"/>
<accession>U5NZE2</accession>
<geneLocation type="plasmid" evidence="1">
    <name>pAP13</name>
</geneLocation>
<name>U5NZE2_9MICO</name>
<reference evidence="1" key="1">
    <citation type="journal article" date="2013" name="Genome Announc.">
        <title>Complete Genome Sequence of pAP13, a Large Linear Plasmid of a Brevibacterium Strain Isolated from a Saline Lake at 4,200 Meters above Sea Level in Argentina.</title>
        <authorList>
            <person name="Dib J.R."/>
            <person name="Schuldes J."/>
            <person name="Thurmer A."/>
            <person name="Farias M.E."/>
            <person name="Daniel R."/>
            <person name="Meinhardt F."/>
        </authorList>
    </citation>
    <scope>NUCLEOTIDE SEQUENCE</scope>
    <source>
        <strain evidence="1">Ap13</strain>
        <plasmid evidence="1">pAP13</plasmid>
    </source>
</reference>
<evidence type="ECO:0000313" key="1">
    <source>
        <dbReference type="EMBL" id="AGY35414.1"/>
    </source>
</evidence>
<sequence length="270" mass="29805">MNKPDQMSPILASVPIPDALRDVNKQLAAEAGRPALDWTYWGIQQPSLTITADLMDAHASVGPAIYLPLAIGAGLLAIFRPSSSSTAIAGSPVLENRTADTRSLTLKSVIAKHDELLSTWDDWHNDLDLIVNFSAFHDVQHETFARTALEAHRAAEEARAKATVNDAASVRTYSTAVDEFATALKEADHQARLLGRHSIDPVLKRTMDQVQILLDTFRHPSTPANQRRIAREAIYRALDPLIDTPANIEIPELETRFQHELEPSRRGDLS</sequence>
<organism evidence="1">
    <name type="scientific">Brevibacterium sp. Ap13</name>
    <dbReference type="NCBI Taxonomy" id="1406197"/>
    <lineage>
        <taxon>Bacteria</taxon>
        <taxon>Bacillati</taxon>
        <taxon>Actinomycetota</taxon>
        <taxon>Actinomycetes</taxon>
        <taxon>Micrococcales</taxon>
        <taxon>Brevibacteriaceae</taxon>
        <taxon>Brevibacterium</taxon>
    </lineage>
</organism>
<gene>
    <name evidence="1" type="ORF">AP13_p01050</name>
</gene>
<protein>
    <submittedName>
        <fullName evidence="1">Uncharacterized protein</fullName>
    </submittedName>
</protein>
<keyword evidence="1" id="KW-0614">Plasmid</keyword>